<feature type="compositionally biased region" description="Basic and acidic residues" evidence="1">
    <location>
        <begin position="106"/>
        <end position="116"/>
    </location>
</feature>
<dbReference type="Proteomes" id="UP000027265">
    <property type="component" value="Unassembled WGS sequence"/>
</dbReference>
<evidence type="ECO:0000313" key="3">
    <source>
        <dbReference type="EMBL" id="KDQ56334.1"/>
    </source>
</evidence>
<sequence>MGQGSGVPGGVLAGIILGAVAFILLVVVIIVPFARKHLAIQRRVSILQRSSTTKHLDLESGTSSIPSHSHSGNGHTRAISGGADPSLPLLPPVSPLFGRSGSLPHSGEKLSEDGHTTESYPSMIRSATTRSQSIGSGISVILDPPSDTSRPHSRQDVPHSHSPSSSDPALLSPPPPYVSGEQSSRNKSRGRIVLPYQPMEPVLEQPDPSSTTSPTSPPLAADNTWWSRRPTVFNRLPSAQPLTGAFRMSLRSDSTAASRSSSGASVIRRYPSITASSATYLTADEQSLSNSPSNLSLSSGGSSRPSMPPISERLTATPDPLGSRRAHLKNAGTPQTPELHQQKQLRSMSRHASLNYMESDSNPS</sequence>
<keyword evidence="2" id="KW-0812">Transmembrane</keyword>
<organism evidence="3 4">
    <name type="scientific">Jaapia argillacea MUCL 33604</name>
    <dbReference type="NCBI Taxonomy" id="933084"/>
    <lineage>
        <taxon>Eukaryota</taxon>
        <taxon>Fungi</taxon>
        <taxon>Dikarya</taxon>
        <taxon>Basidiomycota</taxon>
        <taxon>Agaricomycotina</taxon>
        <taxon>Agaricomycetes</taxon>
        <taxon>Agaricomycetidae</taxon>
        <taxon>Jaapiales</taxon>
        <taxon>Jaapiaceae</taxon>
        <taxon>Jaapia</taxon>
    </lineage>
</organism>
<evidence type="ECO:0000256" key="1">
    <source>
        <dbReference type="SAM" id="MobiDB-lite"/>
    </source>
</evidence>
<protein>
    <submittedName>
        <fullName evidence="3">Uncharacterized protein</fullName>
    </submittedName>
</protein>
<feature type="transmembrane region" description="Helical" evidence="2">
    <location>
        <begin position="12"/>
        <end position="34"/>
    </location>
</feature>
<name>A0A067PNG4_9AGAM</name>
<gene>
    <name evidence="3" type="ORF">JAAARDRAFT_36505</name>
</gene>
<feature type="region of interest" description="Disordered" evidence="1">
    <location>
        <begin position="284"/>
        <end position="364"/>
    </location>
</feature>
<keyword evidence="4" id="KW-1185">Reference proteome</keyword>
<dbReference type="HOGENOM" id="CLU_760886_0_0_1"/>
<proteinExistence type="predicted"/>
<accession>A0A067PNG4</accession>
<evidence type="ECO:0000256" key="2">
    <source>
        <dbReference type="SAM" id="Phobius"/>
    </source>
</evidence>
<feature type="region of interest" description="Disordered" evidence="1">
    <location>
        <begin position="55"/>
        <end position="223"/>
    </location>
</feature>
<feature type="compositionally biased region" description="Low complexity" evidence="1">
    <location>
        <begin position="60"/>
        <end position="75"/>
    </location>
</feature>
<keyword evidence="2" id="KW-0472">Membrane</keyword>
<dbReference type="EMBL" id="KL197722">
    <property type="protein sequence ID" value="KDQ56334.1"/>
    <property type="molecule type" value="Genomic_DNA"/>
</dbReference>
<keyword evidence="2" id="KW-1133">Transmembrane helix</keyword>
<feature type="compositionally biased region" description="Polar residues" evidence="1">
    <location>
        <begin position="117"/>
        <end position="136"/>
    </location>
</feature>
<feature type="compositionally biased region" description="Low complexity" evidence="1">
    <location>
        <begin position="160"/>
        <end position="170"/>
    </location>
</feature>
<dbReference type="InParanoid" id="A0A067PNG4"/>
<dbReference type="AlphaFoldDB" id="A0A067PNG4"/>
<feature type="compositionally biased region" description="Polar residues" evidence="1">
    <location>
        <begin position="332"/>
        <end position="364"/>
    </location>
</feature>
<reference evidence="4" key="1">
    <citation type="journal article" date="2014" name="Proc. Natl. Acad. Sci. U.S.A.">
        <title>Extensive sampling of basidiomycete genomes demonstrates inadequacy of the white-rot/brown-rot paradigm for wood decay fungi.</title>
        <authorList>
            <person name="Riley R."/>
            <person name="Salamov A.A."/>
            <person name="Brown D.W."/>
            <person name="Nagy L.G."/>
            <person name="Floudas D."/>
            <person name="Held B.W."/>
            <person name="Levasseur A."/>
            <person name="Lombard V."/>
            <person name="Morin E."/>
            <person name="Otillar R."/>
            <person name="Lindquist E.A."/>
            <person name="Sun H."/>
            <person name="LaButti K.M."/>
            <person name="Schmutz J."/>
            <person name="Jabbour D."/>
            <person name="Luo H."/>
            <person name="Baker S.E."/>
            <person name="Pisabarro A.G."/>
            <person name="Walton J.D."/>
            <person name="Blanchette R.A."/>
            <person name="Henrissat B."/>
            <person name="Martin F."/>
            <person name="Cullen D."/>
            <person name="Hibbett D.S."/>
            <person name="Grigoriev I.V."/>
        </authorList>
    </citation>
    <scope>NUCLEOTIDE SEQUENCE [LARGE SCALE GENOMIC DNA]</scope>
    <source>
        <strain evidence="4">MUCL 33604</strain>
    </source>
</reference>
<feature type="compositionally biased region" description="Basic and acidic residues" evidence="1">
    <location>
        <begin position="149"/>
        <end position="159"/>
    </location>
</feature>
<feature type="compositionally biased region" description="Low complexity" evidence="1">
    <location>
        <begin position="287"/>
        <end position="305"/>
    </location>
</feature>
<evidence type="ECO:0000313" key="4">
    <source>
        <dbReference type="Proteomes" id="UP000027265"/>
    </source>
</evidence>